<organism evidence="3 4">
    <name type="scientific">Remersonia thermophila</name>
    <dbReference type="NCBI Taxonomy" id="72144"/>
    <lineage>
        <taxon>Eukaryota</taxon>
        <taxon>Fungi</taxon>
        <taxon>Dikarya</taxon>
        <taxon>Ascomycota</taxon>
        <taxon>Pezizomycotina</taxon>
        <taxon>Sordariomycetes</taxon>
        <taxon>Sordariomycetidae</taxon>
        <taxon>Sordariales</taxon>
        <taxon>Sordariales incertae sedis</taxon>
        <taxon>Remersonia</taxon>
    </lineage>
</organism>
<feature type="region of interest" description="Disordered" evidence="1">
    <location>
        <begin position="92"/>
        <end position="131"/>
    </location>
</feature>
<comment type="caution">
    <text evidence="3">The sequence shown here is derived from an EMBL/GenBank/DDBJ whole genome shotgun (WGS) entry which is preliminary data.</text>
</comment>
<keyword evidence="2" id="KW-0472">Membrane</keyword>
<dbReference type="GeneID" id="98123838"/>
<keyword evidence="4" id="KW-1185">Reference proteome</keyword>
<feature type="transmembrane region" description="Helical" evidence="2">
    <location>
        <begin position="228"/>
        <end position="256"/>
    </location>
</feature>
<keyword evidence="2" id="KW-1133">Transmembrane helix</keyword>
<evidence type="ECO:0000256" key="1">
    <source>
        <dbReference type="SAM" id="MobiDB-lite"/>
    </source>
</evidence>
<sequence>MSSCRVAFNITDFRRPGDRDNFVACYNAYTVADYFGLSPLTELALDALGSEFDEILRHSQLRFKNASDWMPGFLSAVCLVWEDVPIQRCHADAGRNNGASSDTSTTTDNGSMKQAGETQENSNAKEAPSNPLEELGLGRVRALFITFVYAARVPLLKNPTFTDFLDANTCPAFALDMFQVMRWTKNFEVLETTSILDDSKSMRSAVRSRHENTQVTTPSFNWQLIMKVVGLFFFVVACYYCLFWPGILILICLIVWCW</sequence>
<dbReference type="EMBL" id="JAZGUE010000003">
    <property type="protein sequence ID" value="KAL2268030.1"/>
    <property type="molecule type" value="Genomic_DNA"/>
</dbReference>
<keyword evidence="2" id="KW-0812">Transmembrane</keyword>
<protein>
    <submittedName>
        <fullName evidence="3">Uncharacterized protein</fullName>
    </submittedName>
</protein>
<proteinExistence type="predicted"/>
<dbReference type="Proteomes" id="UP001600064">
    <property type="component" value="Unassembled WGS sequence"/>
</dbReference>
<feature type="compositionally biased region" description="Low complexity" evidence="1">
    <location>
        <begin position="96"/>
        <end position="111"/>
    </location>
</feature>
<evidence type="ECO:0000313" key="4">
    <source>
        <dbReference type="Proteomes" id="UP001600064"/>
    </source>
</evidence>
<name>A0ABR4DCJ5_9PEZI</name>
<dbReference type="RefSeq" id="XP_070866757.1">
    <property type="nucleotide sequence ID" value="XM_071009194.1"/>
</dbReference>
<accession>A0ABR4DCJ5</accession>
<gene>
    <name evidence="3" type="ORF">VTJ83DRAFT_2876</name>
</gene>
<evidence type="ECO:0000313" key="3">
    <source>
        <dbReference type="EMBL" id="KAL2268030.1"/>
    </source>
</evidence>
<reference evidence="3 4" key="1">
    <citation type="journal article" date="2024" name="Commun. Biol.">
        <title>Comparative genomic analysis of thermophilic fungi reveals convergent evolutionary adaptations and gene losses.</title>
        <authorList>
            <person name="Steindorff A.S."/>
            <person name="Aguilar-Pontes M.V."/>
            <person name="Robinson A.J."/>
            <person name="Andreopoulos B."/>
            <person name="LaButti K."/>
            <person name="Kuo A."/>
            <person name="Mondo S."/>
            <person name="Riley R."/>
            <person name="Otillar R."/>
            <person name="Haridas S."/>
            <person name="Lipzen A."/>
            <person name="Grimwood J."/>
            <person name="Schmutz J."/>
            <person name="Clum A."/>
            <person name="Reid I.D."/>
            <person name="Moisan M.C."/>
            <person name="Butler G."/>
            <person name="Nguyen T.T.M."/>
            <person name="Dewar K."/>
            <person name="Conant G."/>
            <person name="Drula E."/>
            <person name="Henrissat B."/>
            <person name="Hansel C."/>
            <person name="Singer S."/>
            <person name="Hutchinson M.I."/>
            <person name="de Vries R.P."/>
            <person name="Natvig D.O."/>
            <person name="Powell A.J."/>
            <person name="Tsang A."/>
            <person name="Grigoriev I.V."/>
        </authorList>
    </citation>
    <scope>NUCLEOTIDE SEQUENCE [LARGE SCALE GENOMIC DNA]</scope>
    <source>
        <strain evidence="3 4">ATCC 22073</strain>
    </source>
</reference>
<evidence type="ECO:0000256" key="2">
    <source>
        <dbReference type="SAM" id="Phobius"/>
    </source>
</evidence>